<comment type="caution">
    <text evidence="2">The sequence shown here is derived from an EMBL/GenBank/DDBJ whole genome shotgun (WGS) entry which is preliminary data.</text>
</comment>
<sequence>MKYEDEAPRHSAAGFPLPQTAWALVRDGSIEIIVKKNSRDVHPFGDEVEIADPHAGPIPLDGVCALRVTGTLAHTGDLVDDKGNVTPREGRDRPLRPGESAMHSGPGAARVAAKVAPVAEPVAPESEQHESAE</sequence>
<dbReference type="Proteomes" id="UP000664771">
    <property type="component" value="Unassembled WGS sequence"/>
</dbReference>
<keyword evidence="3" id="KW-1185">Reference proteome</keyword>
<protein>
    <submittedName>
        <fullName evidence="2">Uncharacterized protein</fullName>
    </submittedName>
</protein>
<reference evidence="2 3" key="1">
    <citation type="submission" date="2021-03" db="EMBL/GenBank/DDBJ databases">
        <title>The complete genome sequence of Acetobacter sacchari TBRC 11175.</title>
        <authorList>
            <person name="Charoenyingcharoen P."/>
            <person name="Yukphan P."/>
        </authorList>
    </citation>
    <scope>NUCLEOTIDE SEQUENCE [LARGE SCALE GENOMIC DNA]</scope>
    <source>
        <strain evidence="2 3">TBRC 11175</strain>
    </source>
</reference>
<evidence type="ECO:0000256" key="1">
    <source>
        <dbReference type="SAM" id="MobiDB-lite"/>
    </source>
</evidence>
<accession>A0ABS3M0Q9</accession>
<evidence type="ECO:0000313" key="3">
    <source>
        <dbReference type="Proteomes" id="UP000664771"/>
    </source>
</evidence>
<proteinExistence type="predicted"/>
<feature type="compositionally biased region" description="Basic and acidic residues" evidence="1">
    <location>
        <begin position="77"/>
        <end position="96"/>
    </location>
</feature>
<name>A0ABS3M0Q9_9PROT</name>
<gene>
    <name evidence="2" type="ORF">J2D73_18525</name>
</gene>
<dbReference type="EMBL" id="JAFVMF010000030">
    <property type="protein sequence ID" value="MBO1361781.1"/>
    <property type="molecule type" value="Genomic_DNA"/>
</dbReference>
<feature type="compositionally biased region" description="Low complexity" evidence="1">
    <location>
        <begin position="106"/>
        <end position="124"/>
    </location>
</feature>
<evidence type="ECO:0000313" key="2">
    <source>
        <dbReference type="EMBL" id="MBO1361781.1"/>
    </source>
</evidence>
<organism evidence="2 3">
    <name type="scientific">Acetobacter sacchari</name>
    <dbReference type="NCBI Taxonomy" id="2661687"/>
    <lineage>
        <taxon>Bacteria</taxon>
        <taxon>Pseudomonadati</taxon>
        <taxon>Pseudomonadota</taxon>
        <taxon>Alphaproteobacteria</taxon>
        <taxon>Acetobacterales</taxon>
        <taxon>Acetobacteraceae</taxon>
        <taxon>Acetobacter</taxon>
    </lineage>
</organism>
<feature type="region of interest" description="Disordered" evidence="1">
    <location>
        <begin position="73"/>
        <end position="133"/>
    </location>
</feature>
<dbReference type="RefSeq" id="WP_207883757.1">
    <property type="nucleotide sequence ID" value="NZ_JAFVMF010000030.1"/>
</dbReference>